<organism evidence="2 3">
    <name type="scientific">Araneus ventricosus</name>
    <name type="common">Orbweaver spider</name>
    <name type="synonym">Epeira ventricosa</name>
    <dbReference type="NCBI Taxonomy" id="182803"/>
    <lineage>
        <taxon>Eukaryota</taxon>
        <taxon>Metazoa</taxon>
        <taxon>Ecdysozoa</taxon>
        <taxon>Arthropoda</taxon>
        <taxon>Chelicerata</taxon>
        <taxon>Arachnida</taxon>
        <taxon>Araneae</taxon>
        <taxon>Araneomorphae</taxon>
        <taxon>Entelegynae</taxon>
        <taxon>Araneoidea</taxon>
        <taxon>Araneidae</taxon>
        <taxon>Araneus</taxon>
    </lineage>
</organism>
<dbReference type="AlphaFoldDB" id="A0A4Y2KG46"/>
<gene>
    <name evidence="2" type="ORF">AVEN_274080_1</name>
</gene>
<dbReference type="Proteomes" id="UP000499080">
    <property type="component" value="Unassembled WGS sequence"/>
</dbReference>
<sequence length="67" mass="7324">MREGMWVAVILEKLSRRACLKGQEKGSTDHDVNPDPRIKAAAAQSAQSDLMNAPPRYGSDARGSRDL</sequence>
<reference evidence="2 3" key="1">
    <citation type="journal article" date="2019" name="Sci. Rep.">
        <title>Orb-weaving spider Araneus ventricosus genome elucidates the spidroin gene catalogue.</title>
        <authorList>
            <person name="Kono N."/>
            <person name="Nakamura H."/>
            <person name="Ohtoshi R."/>
            <person name="Moran D.A.P."/>
            <person name="Shinohara A."/>
            <person name="Yoshida Y."/>
            <person name="Fujiwara M."/>
            <person name="Mori M."/>
            <person name="Tomita M."/>
            <person name="Arakawa K."/>
        </authorList>
    </citation>
    <scope>NUCLEOTIDE SEQUENCE [LARGE SCALE GENOMIC DNA]</scope>
</reference>
<comment type="caution">
    <text evidence="2">The sequence shown here is derived from an EMBL/GenBank/DDBJ whole genome shotgun (WGS) entry which is preliminary data.</text>
</comment>
<feature type="region of interest" description="Disordered" evidence="1">
    <location>
        <begin position="21"/>
        <end position="67"/>
    </location>
</feature>
<name>A0A4Y2KG46_ARAVE</name>
<feature type="compositionally biased region" description="Basic and acidic residues" evidence="1">
    <location>
        <begin position="22"/>
        <end position="38"/>
    </location>
</feature>
<evidence type="ECO:0000313" key="2">
    <source>
        <dbReference type="EMBL" id="GBN00902.1"/>
    </source>
</evidence>
<evidence type="ECO:0000313" key="3">
    <source>
        <dbReference type="Proteomes" id="UP000499080"/>
    </source>
</evidence>
<keyword evidence="3" id="KW-1185">Reference proteome</keyword>
<protein>
    <submittedName>
        <fullName evidence="2">Uncharacterized protein</fullName>
    </submittedName>
</protein>
<proteinExistence type="predicted"/>
<dbReference type="EMBL" id="BGPR01004560">
    <property type="protein sequence ID" value="GBN00902.1"/>
    <property type="molecule type" value="Genomic_DNA"/>
</dbReference>
<evidence type="ECO:0000256" key="1">
    <source>
        <dbReference type="SAM" id="MobiDB-lite"/>
    </source>
</evidence>
<accession>A0A4Y2KG46</accession>